<dbReference type="Gene3D" id="3.40.720.10">
    <property type="entry name" value="Alkaline Phosphatase, subunit A"/>
    <property type="match status" value="1"/>
</dbReference>
<feature type="binding site" evidence="3">
    <location>
        <position position="341"/>
    </location>
    <ligand>
        <name>Zn(2+)</name>
        <dbReference type="ChEBI" id="CHEBI:29105"/>
        <label>2</label>
    </ligand>
</feature>
<dbReference type="KEGG" id="azo:azo3855"/>
<dbReference type="GO" id="GO:0046872">
    <property type="term" value="F:metal ion binding"/>
    <property type="evidence" value="ECO:0007669"/>
    <property type="project" value="UniProtKB-KW"/>
</dbReference>
<comment type="similarity">
    <text evidence="4">Belongs to the alkaline phosphatase family.</text>
</comment>
<comment type="cofactor">
    <cofactor evidence="3">
        <name>Mg(2+)</name>
        <dbReference type="ChEBI" id="CHEBI:18420"/>
    </cofactor>
    <text evidence="3">Binds 1 Mg(2+) ion.</text>
</comment>
<comment type="cofactor">
    <cofactor evidence="3">
        <name>Zn(2+)</name>
        <dbReference type="ChEBI" id="CHEBI:29105"/>
    </cofactor>
    <text evidence="3">Binds 2 Zn(2+) ions.</text>
</comment>
<reference evidence="7 8" key="1">
    <citation type="journal article" date="2006" name="Nat. Biotechnol.">
        <title>Complete genome of the mutualistic, N2-fixing grass endophyte Azoarcus sp. strain BH72.</title>
        <authorList>
            <person name="Krause A."/>
            <person name="Ramakumar A."/>
            <person name="Bartels D."/>
            <person name="Battistoni F."/>
            <person name="Bekel T."/>
            <person name="Boch J."/>
            <person name="Boehm M."/>
            <person name="Friedrich F."/>
            <person name="Hurek T."/>
            <person name="Krause L."/>
            <person name="Linke B."/>
            <person name="McHardy A.C."/>
            <person name="Sarkar A."/>
            <person name="Schneiker S."/>
            <person name="Syed A.A."/>
            <person name="Thauer R."/>
            <person name="Vorhoelter F.-J."/>
            <person name="Weidner S."/>
            <person name="Puehler A."/>
            <person name="Reinhold-Hurek B."/>
            <person name="Kaiser O."/>
            <person name="Goesmann A."/>
        </authorList>
    </citation>
    <scope>NUCLEOTIDE SEQUENCE [LARGE SCALE GENOMIC DNA]</scope>
    <source>
        <strain evidence="7 8">BH72</strain>
    </source>
</reference>
<dbReference type="AlphaFoldDB" id="A1KCB5"/>
<dbReference type="CDD" id="cd16012">
    <property type="entry name" value="ALP"/>
    <property type="match status" value="1"/>
</dbReference>
<dbReference type="PRINTS" id="PR00113">
    <property type="entry name" value="ALKPHPHTASE"/>
</dbReference>
<feature type="binding site" evidence="3">
    <location>
        <position position="178"/>
    </location>
    <ligand>
        <name>Mg(2+)</name>
        <dbReference type="ChEBI" id="CHEBI:18420"/>
    </ligand>
</feature>
<feature type="active site" description="Phosphoserine intermediate" evidence="2">
    <location>
        <position position="113"/>
    </location>
</feature>
<feature type="signal peptide" evidence="6">
    <location>
        <begin position="1"/>
        <end position="21"/>
    </location>
</feature>
<dbReference type="GO" id="GO:0004035">
    <property type="term" value="F:alkaline phosphatase activity"/>
    <property type="evidence" value="ECO:0007669"/>
    <property type="project" value="UniProtKB-EC"/>
</dbReference>
<sequence>MQPKALAISIALALCAAQAHAAGNAVPTSAEEWFAAGRAAVETSKHVVPNRARAKNVILFVGDGMGVSTVTAARILEGQMRNADGEFNRLSFEKLDHMGTSVTASANQQTSDSAPTATAMVTGIKTNDGAISVDQTIERNEPSATVTRAKSVKTILEQAEERGMSTGIVTTARLTHATPAVNYAHIGNRDWEADSNLPAGATVADIARQLLEFPYGDGLEVALGGGRSYFMPNTASDPEYPSQKGRRKDGRDLTKEWTTKYKQSAYVWDKAAFDAVNPQQTKHLLGLFERSHMRYEADRKDDVAGEPSLAEMTEKAIKMLGQNKKGFYLMVEAGRIDHAHHAGNAYRALTDTVALSEAVEVAKRLTDDQDTLIVVTADHSHVFTIAGYPSRGNPILGKSAIDGVASTDALGLTYTTVSYANGPGWTGGFQRKEYNPATEGSVAAPYNGSALRPNLAGIDTTAPNYMQEATVPMGSETHAGEDVAIYASGPNAYLFRGPQEQNVIYHVMADALGLNKGGHGHGHGRGRD</sequence>
<evidence type="ECO:0000313" key="8">
    <source>
        <dbReference type="Proteomes" id="UP000002588"/>
    </source>
</evidence>
<gene>
    <name evidence="7" type="ordered locus">azo3855</name>
</gene>
<dbReference type="STRING" id="62928.azo3855"/>
<proteinExistence type="inferred from homology"/>
<feature type="chain" id="PRO_5002635566" evidence="6">
    <location>
        <begin position="22"/>
        <end position="528"/>
    </location>
</feature>
<protein>
    <submittedName>
        <fullName evidence="7">Alkaline phosphatase</fullName>
        <ecNumber evidence="7">3.1.3.1</ecNumber>
    </submittedName>
</protein>
<dbReference type="eggNOG" id="COG1785">
    <property type="taxonomic scope" value="Bacteria"/>
</dbReference>
<feature type="binding site" evidence="3">
    <location>
        <position position="379"/>
    </location>
    <ligand>
        <name>Zn(2+)</name>
        <dbReference type="ChEBI" id="CHEBI:29105"/>
        <label>2</label>
    </ligand>
</feature>
<dbReference type="SUPFAM" id="SSF53649">
    <property type="entry name" value="Alkaline phosphatase-like"/>
    <property type="match status" value="1"/>
</dbReference>
<organism evidence="7 8">
    <name type="scientific">Azoarcus sp. (strain BH72)</name>
    <dbReference type="NCBI Taxonomy" id="418699"/>
    <lineage>
        <taxon>Bacteria</taxon>
        <taxon>Pseudomonadati</taxon>
        <taxon>Pseudomonadota</taxon>
        <taxon>Betaproteobacteria</taxon>
        <taxon>Rhodocyclales</taxon>
        <taxon>Zoogloeaceae</taxon>
        <taxon>Azoarcus</taxon>
    </lineage>
</organism>
<feature type="region of interest" description="Disordered" evidence="5">
    <location>
        <begin position="232"/>
        <end position="252"/>
    </location>
</feature>
<name>A1KCB5_AZOSB</name>
<feature type="binding site" evidence="3">
    <location>
        <position position="478"/>
    </location>
    <ligand>
        <name>Zn(2+)</name>
        <dbReference type="ChEBI" id="CHEBI:29105"/>
        <label>2</label>
    </ligand>
</feature>
<keyword evidence="3" id="KW-0862">Zinc</keyword>
<dbReference type="EMBL" id="AM406670">
    <property type="protein sequence ID" value="CAL96471.1"/>
    <property type="molecule type" value="Genomic_DNA"/>
</dbReference>
<evidence type="ECO:0000256" key="6">
    <source>
        <dbReference type="SAM" id="SignalP"/>
    </source>
</evidence>
<feature type="binding site" evidence="3">
    <location>
        <position position="63"/>
    </location>
    <ligand>
        <name>Mg(2+)</name>
        <dbReference type="ChEBI" id="CHEBI:18420"/>
    </ligand>
</feature>
<keyword evidence="3" id="KW-0479">Metal-binding</keyword>
<dbReference type="Pfam" id="PF00245">
    <property type="entry name" value="Alk_phosphatase"/>
    <property type="match status" value="1"/>
</dbReference>
<keyword evidence="6" id="KW-0732">Signal</keyword>
<evidence type="ECO:0000256" key="2">
    <source>
        <dbReference type="PIRSR" id="PIRSR601952-1"/>
    </source>
</evidence>
<accession>A1KCB5</accession>
<dbReference type="PANTHER" id="PTHR11596">
    <property type="entry name" value="ALKALINE PHOSPHATASE"/>
    <property type="match status" value="1"/>
</dbReference>
<dbReference type="RefSeq" id="WP_011767577.1">
    <property type="nucleotide sequence ID" value="NC_008702.1"/>
</dbReference>
<dbReference type="PANTHER" id="PTHR11596:SF5">
    <property type="entry name" value="ALKALINE PHOSPHATASE"/>
    <property type="match status" value="1"/>
</dbReference>
<keyword evidence="8" id="KW-1185">Reference proteome</keyword>
<keyword evidence="1" id="KW-0597">Phosphoprotein</keyword>
<feature type="binding site" evidence="3">
    <location>
        <position position="176"/>
    </location>
    <ligand>
        <name>Mg(2+)</name>
        <dbReference type="ChEBI" id="CHEBI:18420"/>
    </ligand>
</feature>
<evidence type="ECO:0000313" key="7">
    <source>
        <dbReference type="EMBL" id="CAL96471.1"/>
    </source>
</evidence>
<dbReference type="EC" id="3.1.3.1" evidence="7"/>
<dbReference type="InterPro" id="IPR017850">
    <property type="entry name" value="Alkaline_phosphatase_core_sf"/>
</dbReference>
<evidence type="ECO:0000256" key="3">
    <source>
        <dbReference type="PIRSR" id="PIRSR601952-2"/>
    </source>
</evidence>
<dbReference type="HOGENOM" id="CLU_008539_4_1_4"/>
<feature type="binding site" evidence="3">
    <location>
        <position position="63"/>
    </location>
    <ligand>
        <name>Zn(2+)</name>
        <dbReference type="ChEBI" id="CHEBI:29105"/>
        <label>2</label>
    </ligand>
</feature>
<dbReference type="Proteomes" id="UP000002588">
    <property type="component" value="Chromosome"/>
</dbReference>
<feature type="binding site" evidence="3">
    <location>
        <position position="332"/>
    </location>
    <ligand>
        <name>Mg(2+)</name>
        <dbReference type="ChEBI" id="CHEBI:18420"/>
    </ligand>
</feature>
<feature type="binding site" evidence="3">
    <location>
        <position position="378"/>
    </location>
    <ligand>
        <name>Zn(2+)</name>
        <dbReference type="ChEBI" id="CHEBI:29105"/>
        <label>2</label>
    </ligand>
</feature>
<evidence type="ECO:0000256" key="1">
    <source>
        <dbReference type="ARBA" id="ARBA00022553"/>
    </source>
</evidence>
<keyword evidence="7" id="KW-0378">Hydrolase</keyword>
<keyword evidence="3" id="KW-0460">Magnesium</keyword>
<feature type="binding site" evidence="3">
    <location>
        <position position="337"/>
    </location>
    <ligand>
        <name>Zn(2+)</name>
        <dbReference type="ChEBI" id="CHEBI:29105"/>
        <label>2</label>
    </ligand>
</feature>
<dbReference type="InterPro" id="IPR001952">
    <property type="entry name" value="Alkaline_phosphatase"/>
</dbReference>
<evidence type="ECO:0000256" key="5">
    <source>
        <dbReference type="SAM" id="MobiDB-lite"/>
    </source>
</evidence>
<evidence type="ECO:0000256" key="4">
    <source>
        <dbReference type="RuleBase" id="RU003946"/>
    </source>
</evidence>
<dbReference type="SMART" id="SM00098">
    <property type="entry name" value="alkPPc"/>
    <property type="match status" value="1"/>
</dbReference>